<dbReference type="GO" id="GO:0004534">
    <property type="term" value="F:5'-3' RNA exonuclease activity"/>
    <property type="evidence" value="ECO:0007669"/>
    <property type="project" value="TreeGrafter"/>
</dbReference>
<dbReference type="InterPro" id="IPR004013">
    <property type="entry name" value="PHP_dom"/>
</dbReference>
<reference evidence="2" key="1">
    <citation type="submission" date="2020-08" db="EMBL/GenBank/DDBJ databases">
        <title>Genome public.</title>
        <authorList>
            <person name="Liu C."/>
            <person name="Sun Q."/>
        </authorList>
    </citation>
    <scope>NUCLEOTIDE SEQUENCE</scope>
    <source>
        <strain evidence="2">BX21</strain>
    </source>
</reference>
<dbReference type="Pfam" id="PF02811">
    <property type="entry name" value="PHP"/>
    <property type="match status" value="1"/>
</dbReference>
<dbReference type="SMART" id="SM00481">
    <property type="entry name" value="POLIIIAc"/>
    <property type="match status" value="1"/>
</dbReference>
<protein>
    <submittedName>
        <fullName evidence="2">PHP domain-containing protein</fullName>
    </submittedName>
</protein>
<accession>A0A926EVG3</accession>
<name>A0A926EVG3_9FIRM</name>
<comment type="caution">
    <text evidence="2">The sequence shown here is derived from an EMBL/GenBank/DDBJ whole genome shotgun (WGS) entry which is preliminary data.</text>
</comment>
<dbReference type="AlphaFoldDB" id="A0A926EVG3"/>
<keyword evidence="3" id="KW-1185">Reference proteome</keyword>
<dbReference type="InterPro" id="IPR016195">
    <property type="entry name" value="Pol/histidinol_Pase-like"/>
</dbReference>
<dbReference type="InterPro" id="IPR052018">
    <property type="entry name" value="PHP_domain"/>
</dbReference>
<evidence type="ECO:0000313" key="2">
    <source>
        <dbReference type="EMBL" id="MBC8589250.1"/>
    </source>
</evidence>
<dbReference type="Gene3D" id="1.10.150.650">
    <property type="match status" value="1"/>
</dbReference>
<dbReference type="EMBL" id="JACRTG010000032">
    <property type="protein sequence ID" value="MBC8589250.1"/>
    <property type="molecule type" value="Genomic_DNA"/>
</dbReference>
<evidence type="ECO:0000259" key="1">
    <source>
        <dbReference type="SMART" id="SM00481"/>
    </source>
</evidence>
<organism evidence="2 3">
    <name type="scientific">Paratissierella segnis</name>
    <dbReference type="NCBI Taxonomy" id="2763679"/>
    <lineage>
        <taxon>Bacteria</taxon>
        <taxon>Bacillati</taxon>
        <taxon>Bacillota</taxon>
        <taxon>Tissierellia</taxon>
        <taxon>Tissierellales</taxon>
        <taxon>Tissierellaceae</taxon>
        <taxon>Paratissierella</taxon>
    </lineage>
</organism>
<dbReference type="Gene3D" id="3.20.20.140">
    <property type="entry name" value="Metal-dependent hydrolases"/>
    <property type="match status" value="1"/>
</dbReference>
<feature type="domain" description="Polymerase/histidinol phosphatase N-terminal" evidence="1">
    <location>
        <begin position="3"/>
        <end position="69"/>
    </location>
</feature>
<dbReference type="GO" id="GO:0035312">
    <property type="term" value="F:5'-3' DNA exonuclease activity"/>
    <property type="evidence" value="ECO:0007669"/>
    <property type="project" value="TreeGrafter"/>
</dbReference>
<dbReference type="RefSeq" id="WP_262430715.1">
    <property type="nucleotide sequence ID" value="NZ_JACRTG010000032.1"/>
</dbReference>
<evidence type="ECO:0000313" key="3">
    <source>
        <dbReference type="Proteomes" id="UP000601171"/>
    </source>
</evidence>
<proteinExistence type="predicted"/>
<gene>
    <name evidence="2" type="ORF">H8707_13600</name>
</gene>
<sequence length="274" mass="31128">MKFDLHVHTYYSDGILSPAELIDLAVKQNLQGIAITDHDTILGLNEAIVYSKKYDNFKVIPGIEFGSVYEDEEVHILGYFIDYNDEELISVTKNLRHDRINRAIKMINNLNRLDIDVTIDDVRKHSGNDYIGRPHIARALIDKGYVGSIEESFEKYLNRGKPGYAERFHLSIEDTISLIKKSGGIAILAHPGLIKNKSIVEYTISKGIQGIECIHSKHTAEDTDYFIKLAKKKNLIVTGGSDYHGDLVRGELIFGKYFINIEEIPEMRGRLYNV</sequence>
<dbReference type="Proteomes" id="UP000601171">
    <property type="component" value="Unassembled WGS sequence"/>
</dbReference>
<dbReference type="PANTHER" id="PTHR42924">
    <property type="entry name" value="EXONUCLEASE"/>
    <property type="match status" value="1"/>
</dbReference>
<dbReference type="InterPro" id="IPR003141">
    <property type="entry name" value="Pol/His_phosphatase_N"/>
</dbReference>
<dbReference type="SUPFAM" id="SSF89550">
    <property type="entry name" value="PHP domain-like"/>
    <property type="match status" value="1"/>
</dbReference>
<dbReference type="PANTHER" id="PTHR42924:SF3">
    <property type="entry name" value="POLYMERASE_HISTIDINOL PHOSPHATASE N-TERMINAL DOMAIN-CONTAINING PROTEIN"/>
    <property type="match status" value="1"/>
</dbReference>
<dbReference type="CDD" id="cd07438">
    <property type="entry name" value="PHP_HisPPase_AMP"/>
    <property type="match status" value="1"/>
</dbReference>